<dbReference type="PANTHER" id="PTHR23011:SF28">
    <property type="entry name" value="CYCLIC NUCLEOTIDE-BINDING DOMAIN CONTAINING PROTEIN"/>
    <property type="match status" value="1"/>
</dbReference>
<dbReference type="RefSeq" id="WP_377389233.1">
    <property type="nucleotide sequence ID" value="NZ_JBHUIX010000009.1"/>
</dbReference>
<dbReference type="Gene3D" id="2.60.120.10">
    <property type="entry name" value="Jelly Rolls"/>
    <property type="match status" value="1"/>
</dbReference>
<dbReference type="PROSITE" id="PS50042">
    <property type="entry name" value="CNMP_BINDING_3"/>
    <property type="match status" value="1"/>
</dbReference>
<gene>
    <name evidence="2" type="ORF">ACFSM0_08425</name>
</gene>
<evidence type="ECO:0000259" key="1">
    <source>
        <dbReference type="PROSITE" id="PS50042"/>
    </source>
</evidence>
<dbReference type="Proteomes" id="UP001597413">
    <property type="component" value="Unassembled WGS sequence"/>
</dbReference>
<reference evidence="3" key="1">
    <citation type="journal article" date="2019" name="Int. J. Syst. Evol. Microbiol.">
        <title>The Global Catalogue of Microorganisms (GCM) 10K type strain sequencing project: providing services to taxonomists for standard genome sequencing and annotation.</title>
        <authorList>
            <consortium name="The Broad Institute Genomics Platform"/>
            <consortium name="The Broad Institute Genome Sequencing Center for Infectious Disease"/>
            <person name="Wu L."/>
            <person name="Ma J."/>
        </authorList>
    </citation>
    <scope>NUCLEOTIDE SEQUENCE [LARGE SCALE GENOMIC DNA]</scope>
    <source>
        <strain evidence="3">CCUG 55131</strain>
    </source>
</reference>
<feature type="domain" description="Cyclic nucleotide-binding" evidence="1">
    <location>
        <begin position="15"/>
        <end position="135"/>
    </location>
</feature>
<dbReference type="PANTHER" id="PTHR23011">
    <property type="entry name" value="CYCLIC NUCLEOTIDE-BINDING DOMAIN CONTAINING PROTEIN"/>
    <property type="match status" value="1"/>
</dbReference>
<dbReference type="InterPro" id="IPR018490">
    <property type="entry name" value="cNMP-bd_dom_sf"/>
</dbReference>
<dbReference type="InterPro" id="IPR000595">
    <property type="entry name" value="cNMP-bd_dom"/>
</dbReference>
<keyword evidence="3" id="KW-1185">Reference proteome</keyword>
<name>A0ABW5A713_9RHOB</name>
<dbReference type="Pfam" id="PF00027">
    <property type="entry name" value="cNMP_binding"/>
    <property type="match status" value="1"/>
</dbReference>
<evidence type="ECO:0000313" key="2">
    <source>
        <dbReference type="EMBL" id="MFD2174112.1"/>
    </source>
</evidence>
<evidence type="ECO:0000313" key="3">
    <source>
        <dbReference type="Proteomes" id="UP001597413"/>
    </source>
</evidence>
<organism evidence="2 3">
    <name type="scientific">Rhodobacter lacus</name>
    <dbReference type="NCBI Taxonomy" id="1641972"/>
    <lineage>
        <taxon>Bacteria</taxon>
        <taxon>Pseudomonadati</taxon>
        <taxon>Pseudomonadota</taxon>
        <taxon>Alphaproteobacteria</taxon>
        <taxon>Rhodobacterales</taxon>
        <taxon>Rhodobacter group</taxon>
        <taxon>Rhodobacter</taxon>
    </lineage>
</organism>
<sequence length="158" mass="17003">MLFRDEVELIGKLPLLSGVDPSRLRMLCFASDREAFSPGDVIFREGETNEGAYVILSGEVDVHKASDGSHIIKRGSEAGVAIVGQSSMIQDAPYAATVTARTEIEALRLNSRCFMKLMASCPKSSEKIMKALGAQLNANGVIAPGAASDYFDQIRKAH</sequence>
<proteinExistence type="predicted"/>
<comment type="caution">
    <text evidence="2">The sequence shown here is derived from an EMBL/GenBank/DDBJ whole genome shotgun (WGS) entry which is preliminary data.</text>
</comment>
<protein>
    <submittedName>
        <fullName evidence="2">Cyclic nucleotide-binding domain-containing protein</fullName>
    </submittedName>
</protein>
<dbReference type="CDD" id="cd00038">
    <property type="entry name" value="CAP_ED"/>
    <property type="match status" value="1"/>
</dbReference>
<dbReference type="InterPro" id="IPR014710">
    <property type="entry name" value="RmlC-like_jellyroll"/>
</dbReference>
<dbReference type="EMBL" id="JBHUIX010000009">
    <property type="protein sequence ID" value="MFD2174112.1"/>
    <property type="molecule type" value="Genomic_DNA"/>
</dbReference>
<dbReference type="SUPFAM" id="SSF51206">
    <property type="entry name" value="cAMP-binding domain-like"/>
    <property type="match status" value="1"/>
</dbReference>
<dbReference type="SMART" id="SM00100">
    <property type="entry name" value="cNMP"/>
    <property type="match status" value="1"/>
</dbReference>
<accession>A0ABW5A713</accession>